<dbReference type="KEGG" id="tbr:Tb10.26.0420"/>
<protein>
    <submittedName>
        <fullName evidence="1">Uncharacterized protein</fullName>
    </submittedName>
</protein>
<accession>Q389J2</accession>
<dbReference type="PaxDb" id="5691-EAN78528"/>
<dbReference type="EMBL" id="CM000208">
    <property type="protein sequence ID" value="EAN78528.1"/>
    <property type="molecule type" value="Genomic_DNA"/>
</dbReference>
<evidence type="ECO:0000313" key="1">
    <source>
        <dbReference type="EMBL" id="EAN78528.1"/>
    </source>
</evidence>
<keyword evidence="2" id="KW-1185">Reference proteome</keyword>
<dbReference type="AlphaFoldDB" id="Q389J2"/>
<proteinExistence type="predicted"/>
<dbReference type="RefSeq" id="XP_823356.1">
    <property type="nucleotide sequence ID" value="XM_818263.1"/>
</dbReference>
<reference evidence="1 2" key="2">
    <citation type="journal article" date="2005" name="Science">
        <title>The genome of the African trypanosome Trypanosoma brucei.</title>
        <authorList>
            <person name="Berriman M."/>
            <person name="Ghedin E."/>
            <person name="Hertz-Fowler C."/>
            <person name="Blandin G."/>
            <person name="Renauld H."/>
            <person name="Bartholomeu D.C."/>
            <person name="Lennard N.J."/>
            <person name="Caler E."/>
            <person name="Hamlin N.E."/>
            <person name="Haas B."/>
            <person name="Bohme U."/>
            <person name="Hannick L."/>
            <person name="Aslett M.A."/>
            <person name="Shallom J."/>
            <person name="Marcello L."/>
            <person name="Hou L."/>
            <person name="Wickstead B."/>
            <person name="Alsmark U.C."/>
            <person name="Arrowsmith C."/>
            <person name="Atkin R.J."/>
            <person name="Barron A.J."/>
            <person name="Bringaud F."/>
            <person name="Brooks K."/>
            <person name="Carrington M."/>
            <person name="Cherevach I."/>
            <person name="Chillingworth T.J."/>
            <person name="Churcher C."/>
            <person name="Clark L.N."/>
            <person name="Corton C.H."/>
            <person name="Cronin A."/>
            <person name="Davies R.M."/>
            <person name="Doggett J."/>
            <person name="Djikeng A."/>
            <person name="Feldblyum T."/>
            <person name="Field M.C."/>
            <person name="Fraser A."/>
            <person name="Goodhead I."/>
            <person name="Hance Z."/>
            <person name="Harper D."/>
            <person name="Harris B.R."/>
            <person name="Hauser H."/>
            <person name="Hostetler J."/>
            <person name="Ivens A."/>
            <person name="Jagels K."/>
            <person name="Johnson D."/>
            <person name="Johnson J."/>
            <person name="Jones K."/>
            <person name="Kerhornou A.X."/>
            <person name="Koo H."/>
            <person name="Larke N."/>
            <person name="Landfear S."/>
            <person name="Larkin C."/>
            <person name="Leech V."/>
            <person name="Line A."/>
            <person name="Lord A."/>
            <person name="Macleod A."/>
            <person name="Mooney P.J."/>
            <person name="Moule S."/>
            <person name="Martin D.M."/>
            <person name="Morgan G.W."/>
            <person name="Mungall K."/>
            <person name="Norbertczak H."/>
            <person name="Ormond D."/>
            <person name="Pai G."/>
            <person name="Peacock C.S."/>
            <person name="Peterson J."/>
            <person name="Quail M.A."/>
            <person name="Rabbinowitsch E."/>
            <person name="Rajandream M.A."/>
            <person name="Reitter C."/>
            <person name="Salzberg S.L."/>
            <person name="Sanders M."/>
            <person name="Schobel S."/>
            <person name="Sharp S."/>
            <person name="Simmonds M."/>
            <person name="Simpson A.J."/>
            <person name="Tallon L."/>
            <person name="Turner C.M."/>
            <person name="Tait A."/>
            <person name="Tivey A.R."/>
            <person name="Van Aken S."/>
            <person name="Walker D."/>
            <person name="Wanless D."/>
            <person name="Wang S."/>
            <person name="White B."/>
            <person name="White O."/>
            <person name="Whitehead S."/>
            <person name="Woodward J."/>
            <person name="Wortman J."/>
            <person name="Adams M.D."/>
            <person name="Embley T.M."/>
            <person name="Gull K."/>
            <person name="Ullu E."/>
            <person name="Barry J.D."/>
            <person name="Fairlamb A.H."/>
            <person name="Opperdoes F."/>
            <person name="Barrell B.G."/>
            <person name="Donelson J.E."/>
            <person name="Hall N."/>
            <person name="Fraser C.M."/>
            <person name="Melville S.E."/>
            <person name="El-Sayed N.M."/>
        </authorList>
    </citation>
    <scope>NUCLEOTIDE SEQUENCE [LARGE SCALE GENOMIC DNA]</scope>
    <source>
        <strain evidence="1 2">927/4 GUTat10.1</strain>
    </source>
</reference>
<dbReference type="Proteomes" id="UP000008524">
    <property type="component" value="Chromosome 10"/>
</dbReference>
<gene>
    <name evidence="1" type="ORF">Tb10.26.0420</name>
</gene>
<dbReference type="GeneID" id="3661859"/>
<sequence>MFLPSYLYIFFCFIHFPPNNNIRCRREAYLCLVAVCRWQRCNNAVRTPAVAFLRRGGEKLHVAPGDFTSRTTSRALSYNGARWDYGDGAHATRLQAVHISSHIYRGTRRHASAGVVRGS</sequence>
<organism evidence="1 2">
    <name type="scientific">Trypanosoma brucei brucei (strain 927/4 GUTat10.1)</name>
    <dbReference type="NCBI Taxonomy" id="185431"/>
    <lineage>
        <taxon>Eukaryota</taxon>
        <taxon>Discoba</taxon>
        <taxon>Euglenozoa</taxon>
        <taxon>Kinetoplastea</taxon>
        <taxon>Metakinetoplastina</taxon>
        <taxon>Trypanosomatida</taxon>
        <taxon>Trypanosomatidae</taxon>
        <taxon>Trypanosoma</taxon>
    </lineage>
</organism>
<evidence type="ECO:0000313" key="2">
    <source>
        <dbReference type="Proteomes" id="UP000008524"/>
    </source>
</evidence>
<reference evidence="1 2" key="1">
    <citation type="journal article" date="2005" name="Science">
        <title>Comparative genomics of trypanosomatid parasitic protozoa.</title>
        <authorList>
            <person name="El-Sayed N.M."/>
            <person name="Myler P.J."/>
            <person name="Blandin G."/>
            <person name="Berriman M."/>
            <person name="Crabtree J."/>
            <person name="Aggarwal G."/>
            <person name="Caler E."/>
            <person name="Renauld H."/>
            <person name="Worthey E.A."/>
            <person name="Hertz-Fowler C."/>
            <person name="Ghedin E."/>
            <person name="Peacock C."/>
            <person name="Bartholomeu D.C."/>
            <person name="Haas B.J."/>
            <person name="Tran A.N."/>
            <person name="Wortman J.R."/>
            <person name="Alsmark U.C."/>
            <person name="Angiuoli S."/>
            <person name="Anupama A."/>
            <person name="Badger J."/>
            <person name="Bringaud F."/>
            <person name="Cadag E."/>
            <person name="Carlton J.M."/>
            <person name="Cerqueira G.C."/>
            <person name="Creasy T."/>
            <person name="Delcher A.L."/>
            <person name="Djikeng A."/>
            <person name="Embley T.M."/>
            <person name="Hauser C."/>
            <person name="Ivens A.C."/>
            <person name="Kummerfeld S.K."/>
            <person name="Pereira-Leal J.B."/>
            <person name="Nilsson D."/>
            <person name="Peterson J."/>
            <person name="Salzberg S.L."/>
            <person name="Shallom J."/>
            <person name="Silva J.C."/>
            <person name="Sundaram J."/>
            <person name="Westenberger S."/>
            <person name="White O."/>
            <person name="Melville S.E."/>
            <person name="Donelson J.E."/>
            <person name="Andersson B."/>
            <person name="Stuart K.D."/>
            <person name="Hall N."/>
        </authorList>
    </citation>
    <scope>NUCLEOTIDE SEQUENCE [LARGE SCALE GENOMIC DNA]</scope>
    <source>
        <strain evidence="1 2">927/4 GUTat10.1</strain>
    </source>
</reference>
<name>Q389J2_TRYB2</name>
<dbReference type="InParanoid" id="Q389J2"/>